<dbReference type="Proteomes" id="UP000598775">
    <property type="component" value="Unassembled WGS sequence"/>
</dbReference>
<evidence type="ECO:0000313" key="7">
    <source>
        <dbReference type="Proteomes" id="UP000598775"/>
    </source>
</evidence>
<evidence type="ECO:0000313" key="6">
    <source>
        <dbReference type="EMBL" id="GGF14890.1"/>
    </source>
</evidence>
<proteinExistence type="predicted"/>
<dbReference type="PRINTS" id="PR00455">
    <property type="entry name" value="HTHTETR"/>
</dbReference>
<accession>A0A917ETS4</accession>
<keyword evidence="1" id="KW-0805">Transcription regulation</keyword>
<dbReference type="SUPFAM" id="SSF46689">
    <property type="entry name" value="Homeodomain-like"/>
    <property type="match status" value="1"/>
</dbReference>
<dbReference type="AlphaFoldDB" id="A0A917ETS4"/>
<dbReference type="Gene3D" id="1.10.357.10">
    <property type="entry name" value="Tetracycline Repressor, domain 2"/>
    <property type="match status" value="1"/>
</dbReference>
<gene>
    <name evidence="6" type="ORF">GCM10011399_05970</name>
</gene>
<dbReference type="GO" id="GO:0003677">
    <property type="term" value="F:DNA binding"/>
    <property type="evidence" value="ECO:0007669"/>
    <property type="project" value="UniProtKB-UniRule"/>
</dbReference>
<dbReference type="RefSeq" id="WP_188673413.1">
    <property type="nucleotide sequence ID" value="NZ_BMGP01000001.1"/>
</dbReference>
<dbReference type="InterPro" id="IPR001647">
    <property type="entry name" value="HTH_TetR"/>
</dbReference>
<dbReference type="Pfam" id="PF00440">
    <property type="entry name" value="TetR_N"/>
    <property type="match status" value="1"/>
</dbReference>
<evidence type="ECO:0000256" key="4">
    <source>
        <dbReference type="PROSITE-ProRule" id="PRU00335"/>
    </source>
</evidence>
<name>A0A917ETS4_9MICO</name>
<evidence type="ECO:0000256" key="2">
    <source>
        <dbReference type="ARBA" id="ARBA00023125"/>
    </source>
</evidence>
<feature type="domain" description="HTH tetR-type" evidence="5">
    <location>
        <begin position="9"/>
        <end position="69"/>
    </location>
</feature>
<protein>
    <submittedName>
        <fullName evidence="6">TetR family transcriptional regulator</fullName>
    </submittedName>
</protein>
<evidence type="ECO:0000256" key="1">
    <source>
        <dbReference type="ARBA" id="ARBA00023015"/>
    </source>
</evidence>
<sequence>MAERGRPRGFDLDDALDAAIDVFWRQGYEGTTLDDLTRSMGINRPSLYAAFGNKEQTFKLAVGRYARVDMAYVDEALDQPTARTVAEHYLQSNVLAITDPAKPPGCLSIQGGLAGATTDQRVVDFLASSRAAGEARFAGRFARAIDEGDLGRDEDPVDLAKYLNTVSSGLAVQAAGGASRVALLRVAERALRAFPA</sequence>
<comment type="caution">
    <text evidence="6">The sequence shown here is derived from an EMBL/GenBank/DDBJ whole genome shotgun (WGS) entry which is preliminary data.</text>
</comment>
<dbReference type="PROSITE" id="PS50977">
    <property type="entry name" value="HTH_TETR_2"/>
    <property type="match status" value="1"/>
</dbReference>
<dbReference type="SUPFAM" id="SSF48498">
    <property type="entry name" value="Tetracyclin repressor-like, C-terminal domain"/>
    <property type="match status" value="1"/>
</dbReference>
<dbReference type="InterPro" id="IPR009057">
    <property type="entry name" value="Homeodomain-like_sf"/>
</dbReference>
<dbReference type="PANTHER" id="PTHR47506">
    <property type="entry name" value="TRANSCRIPTIONAL REGULATORY PROTEIN"/>
    <property type="match status" value="1"/>
</dbReference>
<reference evidence="6 7" key="1">
    <citation type="journal article" date="2014" name="Int. J. Syst. Evol. Microbiol.">
        <title>Complete genome sequence of Corynebacterium casei LMG S-19264T (=DSM 44701T), isolated from a smear-ripened cheese.</title>
        <authorList>
            <consortium name="US DOE Joint Genome Institute (JGI-PGF)"/>
            <person name="Walter F."/>
            <person name="Albersmeier A."/>
            <person name="Kalinowski J."/>
            <person name="Ruckert C."/>
        </authorList>
    </citation>
    <scope>NUCLEOTIDE SEQUENCE [LARGE SCALE GENOMIC DNA]</scope>
    <source>
        <strain evidence="6 7">CGMCC 1.12976</strain>
    </source>
</reference>
<keyword evidence="3" id="KW-0804">Transcription</keyword>
<evidence type="ECO:0000259" key="5">
    <source>
        <dbReference type="PROSITE" id="PS50977"/>
    </source>
</evidence>
<keyword evidence="7" id="KW-1185">Reference proteome</keyword>
<feature type="DNA-binding region" description="H-T-H motif" evidence="4">
    <location>
        <begin position="32"/>
        <end position="51"/>
    </location>
</feature>
<keyword evidence="2 4" id="KW-0238">DNA-binding</keyword>
<organism evidence="6 7">
    <name type="scientific">Subtercola lobariae</name>
    <dbReference type="NCBI Taxonomy" id="1588641"/>
    <lineage>
        <taxon>Bacteria</taxon>
        <taxon>Bacillati</taxon>
        <taxon>Actinomycetota</taxon>
        <taxon>Actinomycetes</taxon>
        <taxon>Micrococcales</taxon>
        <taxon>Microbacteriaceae</taxon>
        <taxon>Subtercola</taxon>
    </lineage>
</organism>
<dbReference type="Gene3D" id="1.10.10.60">
    <property type="entry name" value="Homeodomain-like"/>
    <property type="match status" value="1"/>
</dbReference>
<dbReference type="PANTHER" id="PTHR47506:SF1">
    <property type="entry name" value="HTH-TYPE TRANSCRIPTIONAL REGULATOR YJDC"/>
    <property type="match status" value="1"/>
</dbReference>
<dbReference type="EMBL" id="BMGP01000001">
    <property type="protein sequence ID" value="GGF14890.1"/>
    <property type="molecule type" value="Genomic_DNA"/>
</dbReference>
<dbReference type="InterPro" id="IPR036271">
    <property type="entry name" value="Tet_transcr_reg_TetR-rel_C_sf"/>
</dbReference>
<evidence type="ECO:0000256" key="3">
    <source>
        <dbReference type="ARBA" id="ARBA00023163"/>
    </source>
</evidence>